<accession>A0A7S4MTX1</accession>
<dbReference type="EMBL" id="HBKQ01024660">
    <property type="protein sequence ID" value="CAE2242710.1"/>
    <property type="molecule type" value="Transcribed_RNA"/>
</dbReference>
<evidence type="ECO:0000313" key="2">
    <source>
        <dbReference type="EMBL" id="CAE2242710.1"/>
    </source>
</evidence>
<reference evidence="2" key="1">
    <citation type="submission" date="2021-01" db="EMBL/GenBank/DDBJ databases">
        <authorList>
            <person name="Corre E."/>
            <person name="Pelletier E."/>
            <person name="Niang G."/>
            <person name="Scheremetjew M."/>
            <person name="Finn R."/>
            <person name="Kale V."/>
            <person name="Holt S."/>
            <person name="Cochrane G."/>
            <person name="Meng A."/>
            <person name="Brown T."/>
            <person name="Cohen L."/>
        </authorList>
    </citation>
    <scope>NUCLEOTIDE SEQUENCE</scope>
    <source>
        <strain evidence="2">Isolate 1302-5</strain>
    </source>
</reference>
<name>A0A7S4MTX1_9STRA</name>
<sequence>MGMYAETDPFLVIDSFYRPTTLTTSNLIPFRPFRPPLLSPTVILQVRPFQPAPPSALSAIGRAFNDAHQACLVDVEENGLCRPRDPIEAIFGGGGPSSLRSIFDSDPFFRDDPFIRLAATPPSASRSPRILDEIFPQTMTSPMQISQVDDDFAPLFDVLDGMMNSAMRMALTPPPQMQRISISFGPEEEEEGGVSAPRSPADAAVSLLDCMVDGLIDHAASASASNDVEEDQEVEPVSGQNEEDGIIREESEREDALHARSGRSRPSNDDGEEAARYVPEALVEEAEETSAKPFHPVWDRVSLARKIAQHGRDVLADEEKTKAGADGDLRRRLSEEDQVKSDVRQRMARRLTEVVTFGHLSIVPMMMPPQMITVVDETEQDMTPRLGFGFQTDRCLWSLHREEGGNLSGACSDALTSLDRFLVEVKKEEMGFAQFAPEAPTQDLGIGYRFAEYVEANRSSLFVFWVSIVTALLMFSCCFEEDDEDSENEEYGEASDYVLVDDTDDDSEEDRAPEGAVAFVGVPLPVV</sequence>
<gene>
    <name evidence="2" type="ORF">OAUR00152_LOCUS16840</name>
</gene>
<organism evidence="2">
    <name type="scientific">Odontella aurita</name>
    <dbReference type="NCBI Taxonomy" id="265563"/>
    <lineage>
        <taxon>Eukaryota</taxon>
        <taxon>Sar</taxon>
        <taxon>Stramenopiles</taxon>
        <taxon>Ochrophyta</taxon>
        <taxon>Bacillariophyta</taxon>
        <taxon>Mediophyceae</taxon>
        <taxon>Biddulphiophycidae</taxon>
        <taxon>Eupodiscales</taxon>
        <taxon>Odontellaceae</taxon>
        <taxon>Odontella</taxon>
    </lineage>
</organism>
<dbReference type="AlphaFoldDB" id="A0A7S4MTX1"/>
<proteinExistence type="predicted"/>
<protein>
    <submittedName>
        <fullName evidence="2">Uncharacterized protein</fullName>
    </submittedName>
</protein>
<feature type="region of interest" description="Disordered" evidence="1">
    <location>
        <begin position="221"/>
        <end position="274"/>
    </location>
</feature>
<feature type="compositionally biased region" description="Basic and acidic residues" evidence="1">
    <location>
        <begin position="245"/>
        <end position="258"/>
    </location>
</feature>
<evidence type="ECO:0000256" key="1">
    <source>
        <dbReference type="SAM" id="MobiDB-lite"/>
    </source>
</evidence>